<keyword evidence="3" id="KW-1185">Reference proteome</keyword>
<gene>
    <name evidence="2" type="ORF">IIF7_03606</name>
</gene>
<dbReference type="STRING" id="1185767.IIF7_03606"/>
<feature type="domain" description="Cyclic nucleotide-binding" evidence="1">
    <location>
        <begin position="30"/>
        <end position="134"/>
    </location>
</feature>
<comment type="caution">
    <text evidence="2">The sequence shown here is derived from an EMBL/GenBank/DDBJ whole genome shotgun (WGS) entry which is preliminary data.</text>
</comment>
<name>A0A1Y1T7P2_9FLAO</name>
<dbReference type="Gene3D" id="2.60.120.10">
    <property type="entry name" value="Jelly Rolls"/>
    <property type="match status" value="1"/>
</dbReference>
<dbReference type="PROSITE" id="PS50042">
    <property type="entry name" value="CNMP_BINDING_3"/>
    <property type="match status" value="1"/>
</dbReference>
<organism evidence="2 3">
    <name type="scientific">Zunongwangia atlantica 22II14-10F7</name>
    <dbReference type="NCBI Taxonomy" id="1185767"/>
    <lineage>
        <taxon>Bacteria</taxon>
        <taxon>Pseudomonadati</taxon>
        <taxon>Bacteroidota</taxon>
        <taxon>Flavobacteriia</taxon>
        <taxon>Flavobacteriales</taxon>
        <taxon>Flavobacteriaceae</taxon>
        <taxon>Zunongwangia</taxon>
    </lineage>
</organism>
<dbReference type="Proteomes" id="UP000192746">
    <property type="component" value="Unassembled WGS sequence"/>
</dbReference>
<evidence type="ECO:0000313" key="3">
    <source>
        <dbReference type="Proteomes" id="UP000192746"/>
    </source>
</evidence>
<dbReference type="InterPro" id="IPR018490">
    <property type="entry name" value="cNMP-bd_dom_sf"/>
</dbReference>
<dbReference type="EMBL" id="ARYN01000002">
    <property type="protein sequence ID" value="ORL47071.1"/>
    <property type="molecule type" value="Genomic_DNA"/>
</dbReference>
<sequence>MLKLLIFNTFFSEVFKSVLMNKHFFEEIYKYPDIKKEDYDRIANAHSSVEFSKNDLLIKAGKVSNAYFLVEIGLFRSYVIDFKGNEITTGFFSANHILIEVASLFLRQPSQENFQALTNGVAWKIDIADFHELFQTIDGFSEWGRAWMSNQLFISKQNSINMLTQSATDRYLHLVKAQPEVIKNAPLKFIASFLGITDTSLSRIRKEISRKA</sequence>
<proteinExistence type="predicted"/>
<protein>
    <submittedName>
        <fullName evidence="2">cAMP-binding protein</fullName>
    </submittedName>
</protein>
<dbReference type="InterPro" id="IPR014710">
    <property type="entry name" value="RmlC-like_jellyroll"/>
</dbReference>
<reference evidence="2 3" key="1">
    <citation type="submission" date="2013-04" db="EMBL/GenBank/DDBJ databases">
        <title>Zunongwangia sp. 22II14-10F7 Genome Sequencing.</title>
        <authorList>
            <person name="Lai Q."/>
            <person name="Shao Z."/>
        </authorList>
    </citation>
    <scope>NUCLEOTIDE SEQUENCE [LARGE SCALE GENOMIC DNA]</scope>
    <source>
        <strain evidence="2 3">22II14-10F7</strain>
    </source>
</reference>
<accession>A0A1Y1T7P2</accession>
<dbReference type="SUPFAM" id="SSF51206">
    <property type="entry name" value="cAMP-binding domain-like"/>
    <property type="match status" value="1"/>
</dbReference>
<evidence type="ECO:0000259" key="1">
    <source>
        <dbReference type="PROSITE" id="PS50042"/>
    </source>
</evidence>
<dbReference type="AlphaFoldDB" id="A0A1Y1T7P2"/>
<dbReference type="CDD" id="cd00038">
    <property type="entry name" value="CAP_ED"/>
    <property type="match status" value="1"/>
</dbReference>
<dbReference type="InterPro" id="IPR000595">
    <property type="entry name" value="cNMP-bd_dom"/>
</dbReference>
<dbReference type="Pfam" id="PF00027">
    <property type="entry name" value="cNMP_binding"/>
    <property type="match status" value="1"/>
</dbReference>
<evidence type="ECO:0000313" key="2">
    <source>
        <dbReference type="EMBL" id="ORL47071.1"/>
    </source>
</evidence>